<dbReference type="Gene3D" id="3.40.50.300">
    <property type="entry name" value="P-loop containing nucleotide triphosphate hydrolases"/>
    <property type="match status" value="1"/>
</dbReference>
<dbReference type="PANTHER" id="PTHR43718">
    <property type="entry name" value="LON PROTEASE"/>
    <property type="match status" value="1"/>
</dbReference>
<dbReference type="InterPro" id="IPR027417">
    <property type="entry name" value="P-loop_NTPase"/>
</dbReference>
<name>X1CZT5_9ZZZZ</name>
<dbReference type="InterPro" id="IPR003959">
    <property type="entry name" value="ATPase_AAA_core"/>
</dbReference>
<dbReference type="PANTHER" id="PTHR43718:SF2">
    <property type="entry name" value="LON PROTEASE HOMOLOG, MITOCHONDRIAL"/>
    <property type="match status" value="1"/>
</dbReference>
<protein>
    <recommendedName>
        <fullName evidence="1">ATPase AAA-type core domain-containing protein</fullName>
    </recommendedName>
</protein>
<dbReference type="GO" id="GO:0004252">
    <property type="term" value="F:serine-type endopeptidase activity"/>
    <property type="evidence" value="ECO:0007669"/>
    <property type="project" value="InterPro"/>
</dbReference>
<accession>X1CZT5</accession>
<gene>
    <name evidence="2" type="ORF">S01H4_61817</name>
</gene>
<dbReference type="GO" id="GO:0006515">
    <property type="term" value="P:protein quality control for misfolded or incompletely synthesized proteins"/>
    <property type="evidence" value="ECO:0007669"/>
    <property type="project" value="TreeGrafter"/>
</dbReference>
<dbReference type="InterPro" id="IPR027065">
    <property type="entry name" value="Lon_Prtase"/>
</dbReference>
<evidence type="ECO:0000313" key="2">
    <source>
        <dbReference type="EMBL" id="GAH14051.1"/>
    </source>
</evidence>
<reference evidence="2" key="1">
    <citation type="journal article" date="2014" name="Front. Microbiol.">
        <title>High frequency of phylogenetically diverse reductive dehalogenase-homologous genes in deep subseafloor sedimentary metagenomes.</title>
        <authorList>
            <person name="Kawai M."/>
            <person name="Futagami T."/>
            <person name="Toyoda A."/>
            <person name="Takaki Y."/>
            <person name="Nishi S."/>
            <person name="Hori S."/>
            <person name="Arai W."/>
            <person name="Tsubouchi T."/>
            <person name="Morono Y."/>
            <person name="Uchiyama I."/>
            <person name="Ito T."/>
            <person name="Fujiyama A."/>
            <person name="Inagaki F."/>
            <person name="Takami H."/>
        </authorList>
    </citation>
    <scope>NUCLEOTIDE SEQUENCE</scope>
    <source>
        <strain evidence="2">Expedition CK06-06</strain>
    </source>
</reference>
<dbReference type="SUPFAM" id="SSF52540">
    <property type="entry name" value="P-loop containing nucleoside triphosphate hydrolases"/>
    <property type="match status" value="1"/>
</dbReference>
<dbReference type="Pfam" id="PF00004">
    <property type="entry name" value="AAA"/>
    <property type="match status" value="1"/>
</dbReference>
<dbReference type="AlphaFoldDB" id="X1CZT5"/>
<comment type="caution">
    <text evidence="2">The sequence shown here is derived from an EMBL/GenBank/DDBJ whole genome shotgun (WGS) entry which is preliminary data.</text>
</comment>
<organism evidence="2">
    <name type="scientific">marine sediment metagenome</name>
    <dbReference type="NCBI Taxonomy" id="412755"/>
    <lineage>
        <taxon>unclassified sequences</taxon>
        <taxon>metagenomes</taxon>
        <taxon>ecological metagenomes</taxon>
    </lineage>
</organism>
<dbReference type="GO" id="GO:0005524">
    <property type="term" value="F:ATP binding"/>
    <property type="evidence" value="ECO:0007669"/>
    <property type="project" value="InterPro"/>
</dbReference>
<proteinExistence type="predicted"/>
<sequence>MSLREEIEWGLKMPYQKTDGNDKTVTMNNKQLNRYFCNIRKKLDKELYGMNKVKDRILHILNDRRTSENSCGRNLALVGVPGTGKTKIFKVLGKILNKKFAKISAGALDSAALKGSNKVWQGSEPSIILQKYRFNCLLFIVTVLSLPSVF</sequence>
<dbReference type="GO" id="GO:0016887">
    <property type="term" value="F:ATP hydrolysis activity"/>
    <property type="evidence" value="ECO:0007669"/>
    <property type="project" value="InterPro"/>
</dbReference>
<dbReference type="GO" id="GO:0004176">
    <property type="term" value="F:ATP-dependent peptidase activity"/>
    <property type="evidence" value="ECO:0007669"/>
    <property type="project" value="InterPro"/>
</dbReference>
<dbReference type="EMBL" id="BART01036744">
    <property type="protein sequence ID" value="GAH14051.1"/>
    <property type="molecule type" value="Genomic_DNA"/>
</dbReference>
<evidence type="ECO:0000259" key="1">
    <source>
        <dbReference type="Pfam" id="PF00004"/>
    </source>
</evidence>
<feature type="domain" description="ATPase AAA-type core" evidence="1">
    <location>
        <begin position="76"/>
        <end position="117"/>
    </location>
</feature>